<dbReference type="InterPro" id="IPR036388">
    <property type="entry name" value="WH-like_DNA-bd_sf"/>
</dbReference>
<dbReference type="GO" id="GO:0043565">
    <property type="term" value="F:sequence-specific DNA binding"/>
    <property type="evidence" value="ECO:0007669"/>
    <property type="project" value="TreeGrafter"/>
</dbReference>
<dbReference type="SUPFAM" id="SSF46785">
    <property type="entry name" value="Winged helix' DNA-binding domain"/>
    <property type="match status" value="1"/>
</dbReference>
<evidence type="ECO:0000313" key="7">
    <source>
        <dbReference type="Proteomes" id="UP000000662"/>
    </source>
</evidence>
<evidence type="ECO:0000256" key="4">
    <source>
        <dbReference type="ARBA" id="ARBA00023163"/>
    </source>
</evidence>
<dbReference type="Gene3D" id="3.40.190.290">
    <property type="match status" value="1"/>
</dbReference>
<dbReference type="PANTHER" id="PTHR30537:SF5">
    <property type="entry name" value="HTH-TYPE TRANSCRIPTIONAL ACTIVATOR TTDR-RELATED"/>
    <property type="match status" value="1"/>
</dbReference>
<keyword evidence="3" id="KW-0238">DNA-binding</keyword>
<dbReference type="eggNOG" id="COG0583">
    <property type="taxonomic scope" value="Bacteria"/>
</dbReference>
<accession>Q0BG94</accession>
<dbReference type="PANTHER" id="PTHR30537">
    <property type="entry name" value="HTH-TYPE TRANSCRIPTIONAL REGULATOR"/>
    <property type="match status" value="1"/>
</dbReference>
<organism evidence="6 7">
    <name type="scientific">Burkholderia ambifaria (strain ATCC BAA-244 / DSM 16087 / CCUG 44356 / LMG 19182 / AMMD)</name>
    <name type="common">Burkholderia cepacia (strain AMMD)</name>
    <dbReference type="NCBI Taxonomy" id="339670"/>
    <lineage>
        <taxon>Bacteria</taxon>
        <taxon>Pseudomonadati</taxon>
        <taxon>Pseudomonadota</taxon>
        <taxon>Betaproteobacteria</taxon>
        <taxon>Burkholderiales</taxon>
        <taxon>Burkholderiaceae</taxon>
        <taxon>Burkholderia</taxon>
        <taxon>Burkholderia cepacia complex</taxon>
    </lineage>
</organism>
<dbReference type="InterPro" id="IPR000847">
    <property type="entry name" value="LysR_HTH_N"/>
</dbReference>
<evidence type="ECO:0000313" key="6">
    <source>
        <dbReference type="EMBL" id="ABI86829.1"/>
    </source>
</evidence>
<dbReference type="PRINTS" id="PR00039">
    <property type="entry name" value="HTHLYSR"/>
</dbReference>
<dbReference type="Gene3D" id="1.10.10.10">
    <property type="entry name" value="Winged helix-like DNA-binding domain superfamily/Winged helix DNA-binding domain"/>
    <property type="match status" value="1"/>
</dbReference>
<dbReference type="PROSITE" id="PS50931">
    <property type="entry name" value="HTH_LYSR"/>
    <property type="match status" value="1"/>
</dbReference>
<dbReference type="CDD" id="cd08422">
    <property type="entry name" value="PBP2_CrgA_like"/>
    <property type="match status" value="1"/>
</dbReference>
<gene>
    <name evidence="6" type="ordered locus">Bamb_1271</name>
</gene>
<keyword evidence="2" id="KW-0805">Transcription regulation</keyword>
<dbReference type="GO" id="GO:0003700">
    <property type="term" value="F:DNA-binding transcription factor activity"/>
    <property type="evidence" value="ECO:0007669"/>
    <property type="project" value="InterPro"/>
</dbReference>
<dbReference type="FunFam" id="1.10.10.10:FF:000001">
    <property type="entry name" value="LysR family transcriptional regulator"/>
    <property type="match status" value="1"/>
</dbReference>
<dbReference type="InterPro" id="IPR005119">
    <property type="entry name" value="LysR_subst-bd"/>
</dbReference>
<reference evidence="6" key="1">
    <citation type="submission" date="2009-01" db="EMBL/GenBank/DDBJ databases">
        <title>Complete sequence of Chromosome 1 of Burkholderia cepacia AMMD.</title>
        <authorList>
            <consortium name="US DOE Joint Genome Institute"/>
            <person name="Copeland A."/>
            <person name="Lucas S."/>
            <person name="Lapidus A."/>
            <person name="Barry K."/>
            <person name="Detter J.C."/>
            <person name="Glavina del Rio T."/>
            <person name="Hammon N."/>
            <person name="Israni S."/>
            <person name="Pitluck S."/>
            <person name="Bruce D."/>
            <person name="Chain P."/>
            <person name="Malfatti S."/>
            <person name="Shin M."/>
            <person name="Vergez L."/>
            <person name="Schmutz J."/>
            <person name="Larimer F."/>
            <person name="Land M."/>
            <person name="Hauser L."/>
            <person name="Kyrpides N."/>
            <person name="Kim E."/>
            <person name="Parke J."/>
            <person name="Coenye T."/>
            <person name="Konstantinidis K."/>
            <person name="Ramette A."/>
            <person name="Tiedje J."/>
            <person name="Richardson P."/>
        </authorList>
    </citation>
    <scope>NUCLEOTIDE SEQUENCE [LARGE SCALE GENOMIC DNA]</scope>
    <source>
        <strain evidence="6">AMMD</strain>
    </source>
</reference>
<dbReference type="Pfam" id="PF03466">
    <property type="entry name" value="LysR_substrate"/>
    <property type="match status" value="1"/>
</dbReference>
<dbReference type="EMBL" id="CP000440">
    <property type="protein sequence ID" value="ABI86829.1"/>
    <property type="molecule type" value="Genomic_DNA"/>
</dbReference>
<sequence>MLRCLRFLFASLSPCPAMQHLPDLEAWAIFARVAETGSFAKAAELLGISQPTVSKAIARLEKRLGAMLLYRTSRKLSLTPTGELLRDRAIRLLADAELIESEACAQALEPHGLVRVNAPMSFGLRHLSPLLPAFLERYPRVDIDLVLTDNIVDIVSGGFDIAIRIAELSDSSLRSRRLCAVRRPLVASPAYLERRGRPTHPRDLEQHVCLTYTNLPTPEHWRFRNPASGEDVGVSVQGRIRTNNADVIAPALLAGHGLALQPEFLAWDALQSGELEEVMPEWKIADVNVNLVTPPGMLRAARVTVLLEFLADHFAHAPWALPVA</sequence>
<evidence type="ECO:0000256" key="2">
    <source>
        <dbReference type="ARBA" id="ARBA00023015"/>
    </source>
</evidence>
<proteinExistence type="inferred from homology"/>
<dbReference type="InterPro" id="IPR058163">
    <property type="entry name" value="LysR-type_TF_proteobact-type"/>
</dbReference>
<dbReference type="InterPro" id="IPR036390">
    <property type="entry name" value="WH_DNA-bd_sf"/>
</dbReference>
<protein>
    <submittedName>
        <fullName evidence="6">Transcriptional regulator, LysR family</fullName>
    </submittedName>
</protein>
<keyword evidence="7" id="KW-1185">Reference proteome</keyword>
<dbReference type="Proteomes" id="UP000000662">
    <property type="component" value="Chromosome 1"/>
</dbReference>
<evidence type="ECO:0000256" key="1">
    <source>
        <dbReference type="ARBA" id="ARBA00009437"/>
    </source>
</evidence>
<dbReference type="Pfam" id="PF00126">
    <property type="entry name" value="HTH_1"/>
    <property type="match status" value="1"/>
</dbReference>
<keyword evidence="4" id="KW-0804">Transcription</keyword>
<dbReference type="KEGG" id="bam:Bamb_1271"/>
<name>Q0BG94_BURCM</name>
<dbReference type="SUPFAM" id="SSF53850">
    <property type="entry name" value="Periplasmic binding protein-like II"/>
    <property type="match status" value="1"/>
</dbReference>
<comment type="similarity">
    <text evidence="1">Belongs to the LysR transcriptional regulatory family.</text>
</comment>
<evidence type="ECO:0000259" key="5">
    <source>
        <dbReference type="PROSITE" id="PS50931"/>
    </source>
</evidence>
<dbReference type="AlphaFoldDB" id="Q0BG94"/>
<feature type="domain" description="HTH lysR-type" evidence="5">
    <location>
        <begin position="22"/>
        <end position="79"/>
    </location>
</feature>
<evidence type="ECO:0000256" key="3">
    <source>
        <dbReference type="ARBA" id="ARBA00023125"/>
    </source>
</evidence>
<dbReference type="GO" id="GO:0006351">
    <property type="term" value="P:DNA-templated transcription"/>
    <property type="evidence" value="ECO:0007669"/>
    <property type="project" value="TreeGrafter"/>
</dbReference>